<organism evidence="1 2">
    <name type="scientific">Trichinella pseudospiralis</name>
    <name type="common">Parasitic roundworm</name>
    <dbReference type="NCBI Taxonomy" id="6337"/>
    <lineage>
        <taxon>Eukaryota</taxon>
        <taxon>Metazoa</taxon>
        <taxon>Ecdysozoa</taxon>
        <taxon>Nematoda</taxon>
        <taxon>Enoplea</taxon>
        <taxon>Dorylaimia</taxon>
        <taxon>Trichinellida</taxon>
        <taxon>Trichinellidae</taxon>
        <taxon>Trichinella</taxon>
    </lineage>
</organism>
<sequence length="99" mass="10994">MAGRNQNTMIMLRLCNGIPVAEIWTDKDDGIVEEEIHILLMLLWRCDVSGRNGRSSRSGDYAKINYCGPGALPPPPLIYDGASLYASADLKVDHIIRCF</sequence>
<protein>
    <submittedName>
        <fullName evidence="1">Uncharacterized protein</fullName>
    </submittedName>
</protein>
<proteinExistence type="predicted"/>
<dbReference type="EMBL" id="JYDS01000004">
    <property type="protein sequence ID" value="KRZ34303.1"/>
    <property type="molecule type" value="Genomic_DNA"/>
</dbReference>
<gene>
    <name evidence="1" type="ORF">T4B_11900</name>
</gene>
<reference evidence="1 2" key="1">
    <citation type="submission" date="2015-01" db="EMBL/GenBank/DDBJ databases">
        <title>Evolution of Trichinella species and genotypes.</title>
        <authorList>
            <person name="Korhonen P.K."/>
            <person name="Edoardo P."/>
            <person name="Giuseppe L.R."/>
            <person name="Gasser R.B."/>
        </authorList>
    </citation>
    <scope>NUCLEOTIDE SEQUENCE [LARGE SCALE GENOMIC DNA]</scope>
    <source>
        <strain evidence="1">ISS588</strain>
    </source>
</reference>
<name>A0A0V1JH88_TRIPS</name>
<accession>A0A0V1JH88</accession>
<evidence type="ECO:0000313" key="1">
    <source>
        <dbReference type="EMBL" id="KRZ34303.1"/>
    </source>
</evidence>
<dbReference type="AlphaFoldDB" id="A0A0V1JH88"/>
<dbReference type="Proteomes" id="UP000054805">
    <property type="component" value="Unassembled WGS sequence"/>
</dbReference>
<comment type="caution">
    <text evidence="1">The sequence shown here is derived from an EMBL/GenBank/DDBJ whole genome shotgun (WGS) entry which is preliminary data.</text>
</comment>
<keyword evidence="2" id="KW-1185">Reference proteome</keyword>
<evidence type="ECO:0000313" key="2">
    <source>
        <dbReference type="Proteomes" id="UP000054805"/>
    </source>
</evidence>